<dbReference type="EMBL" id="CP009761">
    <property type="protein sequence ID" value="AIZ36581.1"/>
    <property type="molecule type" value="Genomic_DNA"/>
</dbReference>
<sequence length="421" mass="46088">MLYLAQEVAKQKYWSLIKIDNTLVLLAILCAIAAFSIYLEQTYSWAGKVTGCILALAFTMVLSNLKIIPAEDTTAYDIVWGWVVPLAIPMLLFKADLKKVWKESGRLIGIYLLSGLGTILGAFIAFFLLRNFIPELYKLSAMMVGTYTGGSMNLTAMADAFPLTDKGLLGSAVVADNLFMGIYFVSLTIIPTMKFFRKHYSHPYEDEMEKLGSAGENKAAQFWTKKDVSLLDVAKVVSISFAIVAISTELGAYISGFKPDTKTMGTGLKFLVDLLFGLLGSKYLLMTTITVILATYTKFLTKISGAEEIGTFLIHIFFGAIGAPASIEIILKKAPWLLVFCILIVVINMLISFIFGKIFRYSIEEVCIASNANIGGPTTAAALAIARGWNQLVVPAMLVGILGYVIGNYYGVFIGNILKLF</sequence>
<keyword evidence="1" id="KW-1133">Transmembrane helix</keyword>
<dbReference type="STRING" id="33033.NW74_04170"/>
<dbReference type="PANTHER" id="PTHR34289:SF8">
    <property type="entry name" value="DUF819 DOMAIN-CONTAINING PROTEIN"/>
    <property type="match status" value="1"/>
</dbReference>
<evidence type="ECO:0000256" key="1">
    <source>
        <dbReference type="SAM" id="Phobius"/>
    </source>
</evidence>
<feature type="transmembrane region" description="Helical" evidence="1">
    <location>
        <begin position="168"/>
        <end position="190"/>
    </location>
</feature>
<dbReference type="Proteomes" id="UP001141458">
    <property type="component" value="Unassembled WGS sequence"/>
</dbReference>
<feature type="transmembrane region" description="Helical" evidence="1">
    <location>
        <begin position="75"/>
        <end position="95"/>
    </location>
</feature>
<accession>A0A0B4S1V8</accession>
<dbReference type="Proteomes" id="UP000031386">
    <property type="component" value="Chromosome"/>
</dbReference>
<dbReference type="OrthoDB" id="653763at2"/>
<dbReference type="Pfam" id="PF05684">
    <property type="entry name" value="DUF819"/>
    <property type="match status" value="1"/>
</dbReference>
<dbReference type="EMBL" id="CP101412">
    <property type="protein sequence ID" value="WBB31594.1"/>
    <property type="molecule type" value="Genomic_DNA"/>
</dbReference>
<dbReference type="Proteomes" id="UP001210690">
    <property type="component" value="Chromosome"/>
</dbReference>
<feature type="transmembrane region" description="Helical" evidence="1">
    <location>
        <begin position="21"/>
        <end position="39"/>
    </location>
</feature>
<evidence type="ECO:0000313" key="3">
    <source>
        <dbReference type="EMBL" id="MCZ7406840.1"/>
    </source>
</evidence>
<feature type="transmembrane region" description="Helical" evidence="1">
    <location>
        <begin position="336"/>
        <end position="356"/>
    </location>
</feature>
<feature type="transmembrane region" description="Helical" evidence="1">
    <location>
        <begin position="309"/>
        <end position="330"/>
    </location>
</feature>
<reference evidence="2 5" key="1">
    <citation type="submission" date="2014-10" db="EMBL/GenBank/DDBJ databases">
        <title>Complete genome sequence of Parvimonas micra KCOM 1535 (= ChDC B708).</title>
        <authorList>
            <person name="Kook J.-K."/>
            <person name="Park S.-N."/>
            <person name="Lim Y.K."/>
            <person name="Roh H."/>
        </authorList>
    </citation>
    <scope>NUCLEOTIDE SEQUENCE [LARGE SCALE GENOMIC DNA]</scope>
    <source>
        <strain evidence="2">KCOM 1535</strain>
        <strain evidence="5">KCOM 1535 / ChDC B708</strain>
    </source>
</reference>
<protein>
    <submittedName>
        <fullName evidence="3">DUF819 family protein</fullName>
    </submittedName>
    <submittedName>
        <fullName evidence="2">Membrane protein</fullName>
    </submittedName>
</protein>
<feature type="transmembrane region" description="Helical" evidence="1">
    <location>
        <begin position="274"/>
        <end position="297"/>
    </location>
</feature>
<keyword evidence="1" id="KW-0472">Membrane</keyword>
<dbReference type="EMBL" id="JANDZV010000001">
    <property type="protein sequence ID" value="MCZ7406840.1"/>
    <property type="molecule type" value="Genomic_DNA"/>
</dbReference>
<feature type="transmembrane region" description="Helical" evidence="1">
    <location>
        <begin position="233"/>
        <end position="254"/>
    </location>
</feature>
<dbReference type="AlphaFoldDB" id="A0A0B4S1V8"/>
<dbReference type="RefSeq" id="WP_041953987.1">
    <property type="nucleotide sequence ID" value="NZ_BHYQ01000003.1"/>
</dbReference>
<feature type="transmembrane region" description="Helical" evidence="1">
    <location>
        <begin position="136"/>
        <end position="156"/>
    </location>
</feature>
<feature type="transmembrane region" description="Helical" evidence="1">
    <location>
        <begin position="107"/>
        <end position="129"/>
    </location>
</feature>
<dbReference type="KEGG" id="pmic:NW74_04170"/>
<dbReference type="PANTHER" id="PTHR34289">
    <property type="entry name" value="PROTEIN, PUTATIVE (DUF819)-RELATED"/>
    <property type="match status" value="1"/>
</dbReference>
<feature type="transmembrane region" description="Helical" evidence="1">
    <location>
        <begin position="45"/>
        <end position="63"/>
    </location>
</feature>
<gene>
    <name evidence="4" type="ORF">NM222_03690</name>
    <name evidence="3" type="ORF">NND69_00450</name>
    <name evidence="2" type="ORF">NW74_04170</name>
</gene>
<evidence type="ECO:0000313" key="4">
    <source>
        <dbReference type="EMBL" id="WBB31594.1"/>
    </source>
</evidence>
<proteinExistence type="predicted"/>
<organism evidence="2 5">
    <name type="scientific">Parvimonas micra</name>
    <dbReference type="NCBI Taxonomy" id="33033"/>
    <lineage>
        <taxon>Bacteria</taxon>
        <taxon>Bacillati</taxon>
        <taxon>Bacillota</taxon>
        <taxon>Tissierellia</taxon>
        <taxon>Tissierellales</taxon>
        <taxon>Peptoniphilaceae</taxon>
        <taxon>Parvimonas</taxon>
    </lineage>
</organism>
<dbReference type="InterPro" id="IPR008537">
    <property type="entry name" value="DUF819"/>
</dbReference>
<name>A0A0B4S1V8_9FIRM</name>
<evidence type="ECO:0000313" key="5">
    <source>
        <dbReference type="Proteomes" id="UP000031386"/>
    </source>
</evidence>
<keyword evidence="5" id="KW-1185">Reference proteome</keyword>
<evidence type="ECO:0000313" key="2">
    <source>
        <dbReference type="EMBL" id="AIZ36581.1"/>
    </source>
</evidence>
<feature type="transmembrane region" description="Helical" evidence="1">
    <location>
        <begin position="392"/>
        <end position="418"/>
    </location>
</feature>
<reference evidence="3" key="2">
    <citation type="submission" date="2022-07" db="EMBL/GenBank/DDBJ databases">
        <title>Parvimonas micra travels from the subgingival sulcus of the human oral cavity to the colorectal adenocarcinoma.</title>
        <authorList>
            <person name="Conde-Perez K."/>
            <person name="Buetas E."/>
            <person name="Aja-Macaya P."/>
            <person name="Martin-De Arribas E."/>
            <person name="Iglesias-Corras I."/>
            <person name="Trigo-Tasende N."/>
            <person name="Nasser-Ali M."/>
            <person name="Estevez L.S."/>
            <person name="Rumbo-Feal S."/>
            <person name="Otero-Alen B."/>
            <person name="Noguera J.F."/>
            <person name="Concha A."/>
            <person name="Pardinas-Lopez S."/>
            <person name="Carda-Dieguez M."/>
            <person name="Gomez-Randulfe I."/>
            <person name="Martinez-Lago N."/>
            <person name="Ladra S."/>
            <person name="Aparicio L.A."/>
            <person name="Bou G."/>
            <person name="Mira A."/>
            <person name="Vallejo J.A."/>
            <person name="Poza M."/>
        </authorList>
    </citation>
    <scope>NUCLEOTIDE SEQUENCE</scope>
    <source>
        <strain evidence="4">PM102KC-G-1</strain>
        <strain evidence="3">PM79KC-AC-4</strain>
    </source>
</reference>
<keyword evidence="1" id="KW-0812">Transmembrane</keyword>